<evidence type="ECO:0000313" key="3">
    <source>
        <dbReference type="EMBL" id="MFC0861589.1"/>
    </source>
</evidence>
<name>A0ABV6TZF1_9ACTN</name>
<sequence length="402" mass="44697">MPTSTDVPFLNVIDPEFDFGSPEVMNAQARSWYADSPLGLLVLRYAEAQELLRDRRLDHNGRGYMEQSGVTQGPIFDWFVPMINNRDGDDHRRLRTLVTKAFTPRMINELRPFVRAQAVRMAEEIASADVSEFVESFADPLPLAVMCKLLGVPNEDYDTFRLWTNDIGLVFSIVHGGDIVARVEKAIVGLNGYVASLMEEKAKNPGDDLISTLITVQRAEGQVTEDELRNLLVTLVFAAHDTTCHQLSSAMVVFSQHPEQWNLLAERSELAHKAVEELIRWVPSTPIIYRCATEDFEYGGLQVTKGTFLTMCVQTAQRDPRVFAHGDTFDITRTSPAAPLLFGAGPHYCLGAALARVELAEALSSLAERLNPPTIAGPVSWRPPTGIHGPNELPLRFVARAR</sequence>
<proteinExistence type="inferred from homology"/>
<dbReference type="Proteomes" id="UP001589870">
    <property type="component" value="Unassembled WGS sequence"/>
</dbReference>
<dbReference type="PANTHER" id="PTHR46696:SF1">
    <property type="entry name" value="CYTOCHROME P450 YJIB-RELATED"/>
    <property type="match status" value="1"/>
</dbReference>
<comment type="caution">
    <text evidence="3">The sequence shown here is derived from an EMBL/GenBank/DDBJ whole genome shotgun (WGS) entry which is preliminary data.</text>
</comment>
<dbReference type="SUPFAM" id="SSF48264">
    <property type="entry name" value="Cytochrome P450"/>
    <property type="match status" value="1"/>
</dbReference>
<dbReference type="InterPro" id="IPR001128">
    <property type="entry name" value="Cyt_P450"/>
</dbReference>
<evidence type="ECO:0000313" key="4">
    <source>
        <dbReference type="Proteomes" id="UP001589870"/>
    </source>
</evidence>
<keyword evidence="2" id="KW-0560">Oxidoreductase</keyword>
<dbReference type="InterPro" id="IPR017972">
    <property type="entry name" value="Cyt_P450_CS"/>
</dbReference>
<dbReference type="Pfam" id="PF00067">
    <property type="entry name" value="p450"/>
    <property type="match status" value="1"/>
</dbReference>
<keyword evidence="2" id="KW-0408">Iron</keyword>
<dbReference type="InterPro" id="IPR002397">
    <property type="entry name" value="Cyt_P450_B"/>
</dbReference>
<organism evidence="3 4">
    <name type="scientific">Sphaerimonospora cavernae</name>
    <dbReference type="NCBI Taxonomy" id="1740611"/>
    <lineage>
        <taxon>Bacteria</taxon>
        <taxon>Bacillati</taxon>
        <taxon>Actinomycetota</taxon>
        <taxon>Actinomycetes</taxon>
        <taxon>Streptosporangiales</taxon>
        <taxon>Streptosporangiaceae</taxon>
        <taxon>Sphaerimonospora</taxon>
    </lineage>
</organism>
<dbReference type="RefSeq" id="WP_394299820.1">
    <property type="nucleotide sequence ID" value="NZ_JBHMQT010000006.1"/>
</dbReference>
<gene>
    <name evidence="3" type="ORF">ACFHYQ_04675</name>
</gene>
<evidence type="ECO:0000256" key="1">
    <source>
        <dbReference type="ARBA" id="ARBA00010617"/>
    </source>
</evidence>
<dbReference type="InterPro" id="IPR036396">
    <property type="entry name" value="Cyt_P450_sf"/>
</dbReference>
<dbReference type="PANTHER" id="PTHR46696">
    <property type="entry name" value="P450, PUTATIVE (EUROFUNG)-RELATED"/>
    <property type="match status" value="1"/>
</dbReference>
<keyword evidence="2" id="KW-0349">Heme</keyword>
<keyword evidence="2" id="KW-0503">Monooxygenase</keyword>
<accession>A0ABV6TZF1</accession>
<dbReference type="PROSITE" id="PS00086">
    <property type="entry name" value="CYTOCHROME_P450"/>
    <property type="match status" value="1"/>
</dbReference>
<evidence type="ECO:0000256" key="2">
    <source>
        <dbReference type="RuleBase" id="RU000461"/>
    </source>
</evidence>
<comment type="similarity">
    <text evidence="1 2">Belongs to the cytochrome P450 family.</text>
</comment>
<dbReference type="Gene3D" id="1.10.630.10">
    <property type="entry name" value="Cytochrome P450"/>
    <property type="match status" value="1"/>
</dbReference>
<reference evidence="3 4" key="1">
    <citation type="submission" date="2024-09" db="EMBL/GenBank/DDBJ databases">
        <authorList>
            <person name="Sun Q."/>
            <person name="Mori K."/>
        </authorList>
    </citation>
    <scope>NUCLEOTIDE SEQUENCE [LARGE SCALE GENOMIC DNA]</scope>
    <source>
        <strain evidence="3 4">TBRC 1851</strain>
    </source>
</reference>
<dbReference type="PRINTS" id="PR00359">
    <property type="entry name" value="BP450"/>
</dbReference>
<protein>
    <submittedName>
        <fullName evidence="3">Cytochrome P450</fullName>
    </submittedName>
</protein>
<dbReference type="EMBL" id="JBHMQT010000006">
    <property type="protein sequence ID" value="MFC0861589.1"/>
    <property type="molecule type" value="Genomic_DNA"/>
</dbReference>
<keyword evidence="2" id="KW-0479">Metal-binding</keyword>
<keyword evidence="4" id="KW-1185">Reference proteome</keyword>